<evidence type="ECO:0000313" key="2">
    <source>
        <dbReference type="Proteomes" id="UP000615455"/>
    </source>
</evidence>
<organism evidence="1 2">
    <name type="scientific">Paenibacillus marchantiophytorum</name>
    <dbReference type="NCBI Taxonomy" id="1619310"/>
    <lineage>
        <taxon>Bacteria</taxon>
        <taxon>Bacillati</taxon>
        <taxon>Bacillota</taxon>
        <taxon>Bacilli</taxon>
        <taxon>Bacillales</taxon>
        <taxon>Paenibacillaceae</taxon>
        <taxon>Paenibacillus</taxon>
    </lineage>
</organism>
<proteinExistence type="predicted"/>
<gene>
    <name evidence="1" type="ORF">GCM10008018_31140</name>
</gene>
<dbReference type="Proteomes" id="UP000615455">
    <property type="component" value="Unassembled WGS sequence"/>
</dbReference>
<sequence length="91" mass="10768">MNRKGKQVVKQRYVRIAVVAAIRLKEDEQTQIEAEVALEDENPAMYKGGLWCKALIHNNVIDNEVMGWRNLLWKRNWIYLNGSNMNRQSFY</sequence>
<dbReference type="EMBL" id="BMHE01000014">
    <property type="protein sequence ID" value="GFZ82966.1"/>
    <property type="molecule type" value="Genomic_DNA"/>
</dbReference>
<comment type="caution">
    <text evidence="1">The sequence shown here is derived from an EMBL/GenBank/DDBJ whole genome shotgun (WGS) entry which is preliminary data.</text>
</comment>
<protein>
    <submittedName>
        <fullName evidence="1">Uncharacterized protein</fullName>
    </submittedName>
</protein>
<reference evidence="2" key="1">
    <citation type="journal article" date="2019" name="Int. J. Syst. Evol. Microbiol.">
        <title>The Global Catalogue of Microorganisms (GCM) 10K type strain sequencing project: providing services to taxonomists for standard genome sequencing and annotation.</title>
        <authorList>
            <consortium name="The Broad Institute Genomics Platform"/>
            <consortium name="The Broad Institute Genome Sequencing Center for Infectious Disease"/>
            <person name="Wu L."/>
            <person name="Ma J."/>
        </authorList>
    </citation>
    <scope>NUCLEOTIDE SEQUENCE [LARGE SCALE GENOMIC DNA]</scope>
    <source>
        <strain evidence="2">CGMCC 1.15043</strain>
    </source>
</reference>
<name>A0ABQ1ERH5_9BACL</name>
<evidence type="ECO:0000313" key="1">
    <source>
        <dbReference type="EMBL" id="GFZ82966.1"/>
    </source>
</evidence>
<accession>A0ABQ1ERH5</accession>
<keyword evidence="2" id="KW-1185">Reference proteome</keyword>